<feature type="transmembrane region" description="Helical" evidence="2">
    <location>
        <begin position="49"/>
        <end position="68"/>
    </location>
</feature>
<dbReference type="InterPro" id="IPR025323">
    <property type="entry name" value="DUF4229"/>
</dbReference>
<organism evidence="3 4">
    <name type="scientific">Pseudonocardia sulfidoxydans NBRC 16205</name>
    <dbReference type="NCBI Taxonomy" id="1223511"/>
    <lineage>
        <taxon>Bacteria</taxon>
        <taxon>Bacillati</taxon>
        <taxon>Actinomycetota</taxon>
        <taxon>Actinomycetes</taxon>
        <taxon>Pseudonocardiales</taxon>
        <taxon>Pseudonocardiaceae</taxon>
        <taxon>Pseudonocardia</taxon>
    </lineage>
</organism>
<comment type="caution">
    <text evidence="3">The sequence shown here is derived from an EMBL/GenBank/DDBJ whole genome shotgun (WGS) entry which is preliminary data.</text>
</comment>
<feature type="compositionally biased region" description="Basic and acidic residues" evidence="1">
    <location>
        <begin position="82"/>
        <end position="108"/>
    </location>
</feature>
<name>A0A511DC54_9PSEU</name>
<dbReference type="Proteomes" id="UP000321685">
    <property type="component" value="Unassembled WGS sequence"/>
</dbReference>
<keyword evidence="2" id="KW-1133">Transmembrane helix</keyword>
<feature type="region of interest" description="Disordered" evidence="1">
    <location>
        <begin position="82"/>
        <end position="121"/>
    </location>
</feature>
<dbReference type="OrthoDB" id="3699125at2"/>
<proteinExistence type="predicted"/>
<keyword evidence="2" id="KW-0812">Transmembrane</keyword>
<dbReference type="AlphaFoldDB" id="A0A511DC54"/>
<dbReference type="Pfam" id="PF14012">
    <property type="entry name" value="DUF4229"/>
    <property type="match status" value="1"/>
</dbReference>
<feature type="transmembrane region" description="Helical" evidence="2">
    <location>
        <begin position="24"/>
        <end position="43"/>
    </location>
</feature>
<dbReference type="EMBL" id="BJVJ01000006">
    <property type="protein sequence ID" value="GEL22137.1"/>
    <property type="molecule type" value="Genomic_DNA"/>
</dbReference>
<gene>
    <name evidence="3" type="ORF">PSU4_10910</name>
</gene>
<accession>A0A511DC54</accession>
<evidence type="ECO:0000313" key="4">
    <source>
        <dbReference type="Proteomes" id="UP000321685"/>
    </source>
</evidence>
<evidence type="ECO:0008006" key="5">
    <source>
        <dbReference type="Google" id="ProtNLM"/>
    </source>
</evidence>
<protein>
    <recommendedName>
        <fullName evidence="5">DUF4229 domain-containing protein</fullName>
    </recommendedName>
</protein>
<reference evidence="3 4" key="1">
    <citation type="submission" date="2019-07" db="EMBL/GenBank/DDBJ databases">
        <title>Whole genome shotgun sequence of Pseudonocardia sulfidoxydans NBRC 16205.</title>
        <authorList>
            <person name="Hosoyama A."/>
            <person name="Uohara A."/>
            <person name="Ohji S."/>
            <person name="Ichikawa N."/>
        </authorList>
    </citation>
    <scope>NUCLEOTIDE SEQUENCE [LARGE SCALE GENOMIC DNA]</scope>
    <source>
        <strain evidence="3 4">NBRC 16205</strain>
    </source>
</reference>
<sequence length="121" mass="12410">MSTPAPTPPEAGAPGNGPGLASTIALYAVARIAVVAVVAALLSLAGVPFLLSLLIGLVVALPLSMVLFRGLRARLDAAVEASRARRADVRAHLRGDDGPPRDVERAPSDDAPQGETDGRRD</sequence>
<evidence type="ECO:0000313" key="3">
    <source>
        <dbReference type="EMBL" id="GEL22137.1"/>
    </source>
</evidence>
<evidence type="ECO:0000256" key="1">
    <source>
        <dbReference type="SAM" id="MobiDB-lite"/>
    </source>
</evidence>
<keyword evidence="2" id="KW-0472">Membrane</keyword>
<keyword evidence="4" id="KW-1185">Reference proteome</keyword>
<dbReference type="RefSeq" id="WP_147102999.1">
    <property type="nucleotide sequence ID" value="NZ_BJVJ01000006.1"/>
</dbReference>
<evidence type="ECO:0000256" key="2">
    <source>
        <dbReference type="SAM" id="Phobius"/>
    </source>
</evidence>